<dbReference type="EMBL" id="JAVKPH010000013">
    <property type="protein sequence ID" value="MDR5653400.1"/>
    <property type="molecule type" value="Genomic_DNA"/>
</dbReference>
<dbReference type="InterPro" id="IPR016162">
    <property type="entry name" value="Ald_DH_N"/>
</dbReference>
<accession>A0ABU1F941</accession>
<keyword evidence="5" id="KW-1185">Reference proteome</keyword>
<evidence type="ECO:0000313" key="4">
    <source>
        <dbReference type="EMBL" id="MDR5653400.1"/>
    </source>
</evidence>
<dbReference type="InterPro" id="IPR016163">
    <property type="entry name" value="Ald_DH_C"/>
</dbReference>
<comment type="similarity">
    <text evidence="1">Belongs to the aldehyde dehydrogenase family.</text>
</comment>
<evidence type="ECO:0000259" key="3">
    <source>
        <dbReference type="Pfam" id="PF00171"/>
    </source>
</evidence>
<dbReference type="RefSeq" id="WP_310457638.1">
    <property type="nucleotide sequence ID" value="NZ_JAVKPH010000013.1"/>
</dbReference>
<protein>
    <submittedName>
        <fullName evidence="4">Aldehyde dehydrogenase family protein</fullName>
    </submittedName>
</protein>
<comment type="caution">
    <text evidence="4">The sequence shown here is derived from an EMBL/GenBank/DDBJ whole genome shotgun (WGS) entry which is preliminary data.</text>
</comment>
<reference evidence="4 5" key="1">
    <citation type="submission" date="2023-09" db="EMBL/GenBank/DDBJ databases">
        <title>Xinfangfangia sedmenti sp. nov., isolated the sedment.</title>
        <authorList>
            <person name="Xu L."/>
        </authorList>
    </citation>
    <scope>NUCLEOTIDE SEQUENCE [LARGE SCALE GENOMIC DNA]</scope>
    <source>
        <strain evidence="4 5">LG-4</strain>
    </source>
</reference>
<proteinExistence type="inferred from homology"/>
<feature type="domain" description="Aldehyde dehydrogenase" evidence="3">
    <location>
        <begin position="22"/>
        <end position="470"/>
    </location>
</feature>
<dbReference type="Pfam" id="PF00171">
    <property type="entry name" value="Aldedh"/>
    <property type="match status" value="1"/>
</dbReference>
<dbReference type="PANTHER" id="PTHR42804:SF1">
    <property type="entry name" value="ALDEHYDE DEHYDROGENASE-RELATED"/>
    <property type="match status" value="1"/>
</dbReference>
<dbReference type="Gene3D" id="3.40.309.10">
    <property type="entry name" value="Aldehyde Dehydrogenase, Chain A, domain 2"/>
    <property type="match status" value="1"/>
</dbReference>
<name>A0ABU1F941_9RHOB</name>
<sequence>MGDRLQHYVDGAWRDPLAPVLLAVENPADGSVAGRIALGAAADVDRAVAAARAAFPAWAATTPDERIAHLARITGELQARLPDLAATIMREMGAPITFARQVQADTAIGHLRQAMATLRDFRFEEPGDGYGVVYEPVGVAGFITAWNWPINLIMTKLAYGLAAGCTVVLKPSEIAPLSACILADAIHAAGLPAGVFNLVQGDGAGVGAAISAHPGIDLVSFTGSTRAGVQVAKAAADTVKRVHQELGGKSANIILPDADLPRVVETGVRRAFANSGQSCQAPTRMLVHVDQVDQVVAIAARVAGAIRVGDPALQDTEMGPVVSAAQYDRVQAMIRSGLDAGARIAAGGPGKPAGLEHGHYVRPTIFHGVTPDMEIAQEEIFGPVLPIIAYRDEDEAVEIANGTRYGLSSYIQSADAARAMRLARRMRAGRAYVNTVQHHLGAPFGGYKQSGNGREQGPHGLAEFLEIKAIITAG</sequence>
<dbReference type="PANTHER" id="PTHR42804">
    <property type="entry name" value="ALDEHYDE DEHYDROGENASE"/>
    <property type="match status" value="1"/>
</dbReference>
<dbReference type="SUPFAM" id="SSF53720">
    <property type="entry name" value="ALDH-like"/>
    <property type="match status" value="1"/>
</dbReference>
<dbReference type="Gene3D" id="3.40.605.10">
    <property type="entry name" value="Aldehyde Dehydrogenase, Chain A, domain 1"/>
    <property type="match status" value="1"/>
</dbReference>
<dbReference type="CDD" id="cd07138">
    <property type="entry name" value="ALDH_CddD_SSP0762"/>
    <property type="match status" value="1"/>
</dbReference>
<evidence type="ECO:0000313" key="5">
    <source>
        <dbReference type="Proteomes" id="UP001247754"/>
    </source>
</evidence>
<keyword evidence="2" id="KW-0560">Oxidoreductase</keyword>
<dbReference type="InterPro" id="IPR015590">
    <property type="entry name" value="Aldehyde_DH_dom"/>
</dbReference>
<evidence type="ECO:0000256" key="1">
    <source>
        <dbReference type="ARBA" id="ARBA00009986"/>
    </source>
</evidence>
<dbReference type="Proteomes" id="UP001247754">
    <property type="component" value="Unassembled WGS sequence"/>
</dbReference>
<evidence type="ECO:0000256" key="2">
    <source>
        <dbReference type="ARBA" id="ARBA00023002"/>
    </source>
</evidence>
<gene>
    <name evidence="4" type="ORF">RGD00_12350</name>
</gene>
<organism evidence="4 5">
    <name type="scientific">Ruixingdingia sedimenti</name>
    <dbReference type="NCBI Taxonomy" id="3073604"/>
    <lineage>
        <taxon>Bacteria</taxon>
        <taxon>Pseudomonadati</taxon>
        <taxon>Pseudomonadota</taxon>
        <taxon>Alphaproteobacteria</taxon>
        <taxon>Rhodobacterales</taxon>
        <taxon>Paracoccaceae</taxon>
        <taxon>Ruixingdingia</taxon>
    </lineage>
</organism>
<dbReference type="InterPro" id="IPR016161">
    <property type="entry name" value="Ald_DH/histidinol_DH"/>
</dbReference>